<comment type="caution">
    <text evidence="1">The sequence shown here is derived from an EMBL/GenBank/DDBJ whole genome shotgun (WGS) entry which is preliminary data.</text>
</comment>
<dbReference type="EMBL" id="JAGDYP010000008">
    <property type="protein sequence ID" value="MBO1884790.1"/>
    <property type="molecule type" value="Genomic_DNA"/>
</dbReference>
<reference evidence="1 2" key="1">
    <citation type="submission" date="2021-03" db="EMBL/GenBank/DDBJ databases">
        <title>Isolation and description of Capnocytophaga bilenii sp. nov., a novel Capnocytophaga species, isolated from a gingivitis subject.</title>
        <authorList>
            <person name="Antezack A."/>
            <person name="Monnet-Corti V."/>
            <person name="La Scola B."/>
        </authorList>
    </citation>
    <scope>NUCLEOTIDE SEQUENCE [LARGE SCALE GENOMIC DNA]</scope>
    <source>
        <strain evidence="1 2">Marseille-Q4570</strain>
    </source>
</reference>
<evidence type="ECO:0000313" key="1">
    <source>
        <dbReference type="EMBL" id="MBO1884790.1"/>
    </source>
</evidence>
<organism evidence="1 2">
    <name type="scientific">Capnocytophaga bilenii</name>
    <dbReference type="NCBI Taxonomy" id="2819369"/>
    <lineage>
        <taxon>Bacteria</taxon>
        <taxon>Pseudomonadati</taxon>
        <taxon>Bacteroidota</taxon>
        <taxon>Flavobacteriia</taxon>
        <taxon>Flavobacteriales</taxon>
        <taxon>Flavobacteriaceae</taxon>
        <taxon>Capnocytophaga</taxon>
    </lineage>
</organism>
<proteinExistence type="predicted"/>
<name>A0ABS3PZN2_9FLAO</name>
<dbReference type="Proteomes" id="UP000681610">
    <property type="component" value="Unassembled WGS sequence"/>
</dbReference>
<evidence type="ECO:0000313" key="2">
    <source>
        <dbReference type="Proteomes" id="UP000681610"/>
    </source>
</evidence>
<sequence length="158" mass="18921">MKKKFLLFLLAISLIMCRNKYSNQSNQDDVFAQIKYIRAKYILLHKEKNLNLSENTIYLLEGQKYFGEIVIEYNAKGEPIRFFRSGSEGYVLYERENIYGETLPFEEEMYLYHISLDKNEHYIIDNNDTIRDFSFVKGEKKIKTSSNLKGRFIVYEYE</sequence>
<dbReference type="RefSeq" id="WP_208059215.1">
    <property type="nucleotide sequence ID" value="NZ_JAGDYP010000008.1"/>
</dbReference>
<protein>
    <recommendedName>
        <fullName evidence="3">Lipoprotein</fullName>
    </recommendedName>
</protein>
<keyword evidence="2" id="KW-1185">Reference proteome</keyword>
<accession>A0ABS3PZN2</accession>
<gene>
    <name evidence="1" type="ORF">J4N46_10310</name>
</gene>
<evidence type="ECO:0008006" key="3">
    <source>
        <dbReference type="Google" id="ProtNLM"/>
    </source>
</evidence>